<keyword evidence="12" id="KW-1185">Reference proteome</keyword>
<keyword evidence="5" id="KW-0812">Transmembrane</keyword>
<dbReference type="EC" id="2.4.1.-" evidence="10"/>
<evidence type="ECO:0000256" key="2">
    <source>
        <dbReference type="ARBA" id="ARBA00009239"/>
    </source>
</evidence>
<dbReference type="RefSeq" id="XP_014679764.1">
    <property type="nucleotide sequence ID" value="XM_014824278.1"/>
</dbReference>
<evidence type="ECO:0000256" key="1">
    <source>
        <dbReference type="ARBA" id="ARBA00004447"/>
    </source>
</evidence>
<keyword evidence="7" id="KW-1133">Transmembrane helix</keyword>
<evidence type="ECO:0000256" key="8">
    <source>
        <dbReference type="ARBA" id="ARBA00023034"/>
    </source>
</evidence>
<comment type="subcellular location">
    <subcellularLocation>
        <location evidence="1 10">Golgi apparatus</location>
        <location evidence="1 10">Golgi stack membrane</location>
        <topology evidence="1 10">Single-pass type II membrane protein</topology>
    </subcellularLocation>
</comment>
<organism evidence="12 13">
    <name type="scientific">Priapulus caudatus</name>
    <name type="common">Priapulid worm</name>
    <dbReference type="NCBI Taxonomy" id="37621"/>
    <lineage>
        <taxon>Eukaryota</taxon>
        <taxon>Metazoa</taxon>
        <taxon>Ecdysozoa</taxon>
        <taxon>Scalidophora</taxon>
        <taxon>Priapulida</taxon>
        <taxon>Priapulimorpha</taxon>
        <taxon>Priapulimorphida</taxon>
        <taxon>Priapulidae</taxon>
        <taxon>Priapulus</taxon>
    </lineage>
</organism>
<evidence type="ECO:0000313" key="13">
    <source>
        <dbReference type="RefSeq" id="XP_014679764.1"/>
    </source>
</evidence>
<proteinExistence type="inferred from homology"/>
<keyword evidence="8 10" id="KW-0333">Golgi apparatus</keyword>
<dbReference type="InterPro" id="IPR051227">
    <property type="entry name" value="CS_glycosyltransferase"/>
</dbReference>
<evidence type="ECO:0000256" key="9">
    <source>
        <dbReference type="ARBA" id="ARBA00023136"/>
    </source>
</evidence>
<keyword evidence="9" id="KW-0472">Membrane</keyword>
<feature type="domain" description="Fringe-like glycosyltransferase" evidence="11">
    <location>
        <begin position="55"/>
        <end position="99"/>
    </location>
</feature>
<keyword evidence="4 10" id="KW-0808">Transferase</keyword>
<comment type="similarity">
    <text evidence="2 10">Belongs to the chondroitin N-acetylgalactosaminyltransferase family.</text>
</comment>
<dbReference type="Gene3D" id="3.90.550.50">
    <property type="match status" value="1"/>
</dbReference>
<evidence type="ECO:0000256" key="3">
    <source>
        <dbReference type="ARBA" id="ARBA00022676"/>
    </source>
</evidence>
<evidence type="ECO:0000256" key="6">
    <source>
        <dbReference type="ARBA" id="ARBA00022968"/>
    </source>
</evidence>
<accession>A0ABM1F5P3</accession>
<dbReference type="InterPro" id="IPR008428">
    <property type="entry name" value="Chond_GalNAc"/>
</dbReference>
<evidence type="ECO:0000256" key="5">
    <source>
        <dbReference type="ARBA" id="ARBA00022692"/>
    </source>
</evidence>
<dbReference type="GeneID" id="106819679"/>
<evidence type="ECO:0000256" key="10">
    <source>
        <dbReference type="RuleBase" id="RU364016"/>
    </source>
</evidence>
<dbReference type="PANTHER" id="PTHR12369">
    <property type="entry name" value="CHONDROITIN SYNTHASE"/>
    <property type="match status" value="1"/>
</dbReference>
<keyword evidence="6 10" id="KW-0735">Signal-anchor</keyword>
<dbReference type="Proteomes" id="UP000695022">
    <property type="component" value="Unplaced"/>
</dbReference>
<dbReference type="Pfam" id="PF05679">
    <property type="entry name" value="CHGN"/>
    <property type="match status" value="1"/>
</dbReference>
<gene>
    <name evidence="13" type="primary">LOC106819679</name>
</gene>
<dbReference type="InterPro" id="IPR003378">
    <property type="entry name" value="Fringe-like_glycosylTrfase"/>
</dbReference>
<keyword evidence="3" id="KW-0328">Glycosyltransferase</keyword>
<name>A0ABM1F5P3_PRICU</name>
<evidence type="ECO:0000256" key="7">
    <source>
        <dbReference type="ARBA" id="ARBA00022989"/>
    </source>
</evidence>
<evidence type="ECO:0000313" key="12">
    <source>
        <dbReference type="Proteomes" id="UP000695022"/>
    </source>
</evidence>
<reference evidence="13" key="1">
    <citation type="submission" date="2025-08" db="UniProtKB">
        <authorList>
            <consortium name="RefSeq"/>
        </authorList>
    </citation>
    <scope>IDENTIFICATION</scope>
</reference>
<evidence type="ECO:0000259" key="11">
    <source>
        <dbReference type="Pfam" id="PF02434"/>
    </source>
</evidence>
<protein>
    <recommendedName>
        <fullName evidence="10">Hexosyltransferase</fullName>
        <ecNumber evidence="10">2.4.1.-</ecNumber>
    </recommendedName>
</protein>
<sequence length="229" mass="26350">MAVAINRTLTHHLPKVVFFMESQNQPKVGKTLTMVAFSDDRPLLKPFHMFRYIGDHYLNSYDWFFIVQDTTYVRGEKLMDFVNHLSISQDLYLGKTMADVNAVYCMLGGGFILGQAVMTKIVNELDWCTKNAFSSEADDNIGRCLLHSANLACSESVNGKQFKTYQLKQNFNFEADIKVEKKKEDFNSAITLHSVTDPDEIYRLHRYFSELDLTHTHKLISEGIQQENT</sequence>
<dbReference type="Pfam" id="PF02434">
    <property type="entry name" value="Fringe"/>
    <property type="match status" value="1"/>
</dbReference>
<dbReference type="PANTHER" id="PTHR12369:SF13">
    <property type="entry name" value="HEXOSYLTRANSFERASE"/>
    <property type="match status" value="1"/>
</dbReference>
<evidence type="ECO:0000256" key="4">
    <source>
        <dbReference type="ARBA" id="ARBA00022679"/>
    </source>
</evidence>